<accession>A0A1E4SI17</accession>
<name>A0A1E4SI17_9ASCO</name>
<protein>
    <submittedName>
        <fullName evidence="1">Uncharacterized protein</fullName>
    </submittedName>
</protein>
<evidence type="ECO:0000313" key="1">
    <source>
        <dbReference type="EMBL" id="ODV79120.1"/>
    </source>
</evidence>
<sequence length="454" mass="53466">MSSSPSARPPDVQVIDQLFELQESFFAHVLQCLETLDLDEIRLLGLPVGHLGLVSTPELAVRFNLVKKYRLQLAHLHTFDEAERVYTTLFEFISPSLAQLERCFLQKLANFAVEPKNDLSTENHTFLGYFVNYFFPGDQLTRVVQFVRDSPAHLQLCRGNLQASRTMLDTRLPEVFGELSFEMDIFLIKYNLEQYSLLYPHRNTDEKQAAMFKLSILKELAFDPEINDEFEANYENSILRRILNNEMNSSPNTFDESQQKVLDLMEIVTFHLDSIPRVYDLVLQFIELLTLKKVPLENKTTKAPMPNYCHHYKNMLEKWVAECTTLTDRVVEQGTMGLSYTSTFFELGFRLQTFHLLLKDFLNFNIKTSYNRLFYKDELHFYDQIHSYCECFDKIVAIIKTHYTDPDQLRNSKFAEFETTDSLIKDAFFDLHHFHQRFQYERKISRIFHEVQPP</sequence>
<dbReference type="RefSeq" id="XP_020064242.1">
    <property type="nucleotide sequence ID" value="XM_020206756.1"/>
</dbReference>
<dbReference type="Proteomes" id="UP000094285">
    <property type="component" value="Unassembled WGS sequence"/>
</dbReference>
<dbReference type="GeneID" id="30980893"/>
<gene>
    <name evidence="1" type="ORF">CANTADRAFT_21889</name>
</gene>
<dbReference type="OrthoDB" id="4009323at2759"/>
<organism evidence="1 2">
    <name type="scientific">Suhomyces tanzawaensis NRRL Y-17324</name>
    <dbReference type="NCBI Taxonomy" id="984487"/>
    <lineage>
        <taxon>Eukaryota</taxon>
        <taxon>Fungi</taxon>
        <taxon>Dikarya</taxon>
        <taxon>Ascomycota</taxon>
        <taxon>Saccharomycotina</taxon>
        <taxon>Pichiomycetes</taxon>
        <taxon>Debaryomycetaceae</taxon>
        <taxon>Suhomyces</taxon>
    </lineage>
</organism>
<reference evidence="2" key="1">
    <citation type="submission" date="2016-05" db="EMBL/GenBank/DDBJ databases">
        <title>Comparative genomics of biotechnologically important yeasts.</title>
        <authorList>
            <consortium name="DOE Joint Genome Institute"/>
            <person name="Riley R."/>
            <person name="Haridas S."/>
            <person name="Wolfe K.H."/>
            <person name="Lopes M.R."/>
            <person name="Hittinger C.T."/>
            <person name="Goker M."/>
            <person name="Salamov A."/>
            <person name="Wisecaver J."/>
            <person name="Long T.M."/>
            <person name="Aerts A.L."/>
            <person name="Barry K."/>
            <person name="Choi C."/>
            <person name="Clum A."/>
            <person name="Coughlan A.Y."/>
            <person name="Deshpande S."/>
            <person name="Douglass A.P."/>
            <person name="Hanson S.J."/>
            <person name="Klenk H.-P."/>
            <person name="Labutti K."/>
            <person name="Lapidus A."/>
            <person name="Lindquist E."/>
            <person name="Lipzen A."/>
            <person name="Meier-Kolthoff J.P."/>
            <person name="Ohm R.A."/>
            <person name="Otillar R.P."/>
            <person name="Pangilinan J."/>
            <person name="Peng Y."/>
            <person name="Rokas A."/>
            <person name="Rosa C.A."/>
            <person name="Scheuner C."/>
            <person name="Sibirny A.A."/>
            <person name="Slot J.C."/>
            <person name="Stielow J.B."/>
            <person name="Sun H."/>
            <person name="Kurtzman C.P."/>
            <person name="Blackwell M."/>
            <person name="Grigoriev I.V."/>
            <person name="Jeffries T.W."/>
        </authorList>
    </citation>
    <scope>NUCLEOTIDE SEQUENCE [LARGE SCALE GENOMIC DNA]</scope>
    <source>
        <strain evidence="2">NRRL Y-17324</strain>
    </source>
</reference>
<dbReference type="EMBL" id="KV453912">
    <property type="protein sequence ID" value="ODV79120.1"/>
    <property type="molecule type" value="Genomic_DNA"/>
</dbReference>
<dbReference type="AlphaFoldDB" id="A0A1E4SI17"/>
<evidence type="ECO:0000313" key="2">
    <source>
        <dbReference type="Proteomes" id="UP000094285"/>
    </source>
</evidence>
<proteinExistence type="predicted"/>
<keyword evidence="2" id="KW-1185">Reference proteome</keyword>